<reference evidence="1 2" key="1">
    <citation type="submission" date="2018-10" db="EMBL/GenBank/DDBJ databases">
        <title>Sphingobacterium sp. M05W1-28.</title>
        <authorList>
            <person name="Cai H."/>
        </authorList>
    </citation>
    <scope>NUCLEOTIDE SEQUENCE [LARGE SCALE GENOMIC DNA]</scope>
    <source>
        <strain evidence="1 2">M05W1-28</strain>
    </source>
</reference>
<organism evidence="1 2">
    <name type="scientific">Sphingobacterium puteale</name>
    <dbReference type="NCBI Taxonomy" id="2420510"/>
    <lineage>
        <taxon>Bacteria</taxon>
        <taxon>Pseudomonadati</taxon>
        <taxon>Bacteroidota</taxon>
        <taxon>Sphingobacteriia</taxon>
        <taxon>Sphingobacteriales</taxon>
        <taxon>Sphingobacteriaceae</taxon>
        <taxon>Sphingobacterium</taxon>
    </lineage>
</organism>
<sequence>MLFKEIHLLGIKSGKINLAFRQWKQATVKSGKLLKTSVGMVEIGAIERVDESAITDQEAVNAGFKDKTQLLKSFRQQHLATIFRISVRYHSEDPRIKLRERTELSEKQFAQLKIKLARLDTFSKKGHGLS</sequence>
<dbReference type="AlphaFoldDB" id="A0A420VRV2"/>
<name>A0A420VRV2_9SPHI</name>
<evidence type="ECO:0000313" key="2">
    <source>
        <dbReference type="Proteomes" id="UP000282423"/>
    </source>
</evidence>
<gene>
    <name evidence="1" type="ORF">D7322_24305</name>
</gene>
<dbReference type="OrthoDB" id="121143at2"/>
<dbReference type="Proteomes" id="UP000282423">
    <property type="component" value="Unassembled WGS sequence"/>
</dbReference>
<keyword evidence="2" id="KW-1185">Reference proteome</keyword>
<comment type="caution">
    <text evidence="1">The sequence shown here is derived from an EMBL/GenBank/DDBJ whole genome shotgun (WGS) entry which is preliminary data.</text>
</comment>
<dbReference type="RefSeq" id="WP_121126779.1">
    <property type="nucleotide sequence ID" value="NZ_RBWS01000023.1"/>
</dbReference>
<accession>A0A420VRV2</accession>
<dbReference type="EMBL" id="RBWS01000023">
    <property type="protein sequence ID" value="RKO69098.1"/>
    <property type="molecule type" value="Genomic_DNA"/>
</dbReference>
<proteinExistence type="predicted"/>
<protein>
    <recommendedName>
        <fullName evidence="3">ASCH domain-containing protein</fullName>
    </recommendedName>
</protein>
<evidence type="ECO:0000313" key="1">
    <source>
        <dbReference type="EMBL" id="RKO69098.1"/>
    </source>
</evidence>
<evidence type="ECO:0008006" key="3">
    <source>
        <dbReference type="Google" id="ProtNLM"/>
    </source>
</evidence>